<reference evidence="2" key="1">
    <citation type="journal article" date="2023" name="Mol. Phylogenet. Evol.">
        <title>Genome-scale phylogeny and comparative genomics of the fungal order Sordariales.</title>
        <authorList>
            <person name="Hensen N."/>
            <person name="Bonometti L."/>
            <person name="Westerberg I."/>
            <person name="Brannstrom I.O."/>
            <person name="Guillou S."/>
            <person name="Cros-Aarteil S."/>
            <person name="Calhoun S."/>
            <person name="Haridas S."/>
            <person name="Kuo A."/>
            <person name="Mondo S."/>
            <person name="Pangilinan J."/>
            <person name="Riley R."/>
            <person name="LaButti K."/>
            <person name="Andreopoulos B."/>
            <person name="Lipzen A."/>
            <person name="Chen C."/>
            <person name="Yan M."/>
            <person name="Daum C."/>
            <person name="Ng V."/>
            <person name="Clum A."/>
            <person name="Steindorff A."/>
            <person name="Ohm R.A."/>
            <person name="Martin F."/>
            <person name="Silar P."/>
            <person name="Natvig D.O."/>
            <person name="Lalanne C."/>
            <person name="Gautier V."/>
            <person name="Ament-Velasquez S.L."/>
            <person name="Kruys A."/>
            <person name="Hutchinson M.I."/>
            <person name="Powell A.J."/>
            <person name="Barry K."/>
            <person name="Miller A.N."/>
            <person name="Grigoriev I.V."/>
            <person name="Debuchy R."/>
            <person name="Gladieux P."/>
            <person name="Hiltunen Thoren M."/>
            <person name="Johannesson H."/>
        </authorList>
    </citation>
    <scope>NUCLEOTIDE SEQUENCE</scope>
    <source>
        <strain evidence="2">PSN243</strain>
    </source>
</reference>
<dbReference type="EMBL" id="MU865965">
    <property type="protein sequence ID" value="KAK4445485.1"/>
    <property type="molecule type" value="Genomic_DNA"/>
</dbReference>
<reference evidence="2" key="2">
    <citation type="submission" date="2023-05" db="EMBL/GenBank/DDBJ databases">
        <authorList>
            <consortium name="Lawrence Berkeley National Laboratory"/>
            <person name="Steindorff A."/>
            <person name="Hensen N."/>
            <person name="Bonometti L."/>
            <person name="Westerberg I."/>
            <person name="Brannstrom I.O."/>
            <person name="Guillou S."/>
            <person name="Cros-Aarteil S."/>
            <person name="Calhoun S."/>
            <person name="Haridas S."/>
            <person name="Kuo A."/>
            <person name="Mondo S."/>
            <person name="Pangilinan J."/>
            <person name="Riley R."/>
            <person name="Labutti K."/>
            <person name="Andreopoulos B."/>
            <person name="Lipzen A."/>
            <person name="Chen C."/>
            <person name="Yanf M."/>
            <person name="Daum C."/>
            <person name="Ng V."/>
            <person name="Clum A."/>
            <person name="Ohm R."/>
            <person name="Martin F."/>
            <person name="Silar P."/>
            <person name="Natvig D."/>
            <person name="Lalanne C."/>
            <person name="Gautier V."/>
            <person name="Ament-Velasquez S.L."/>
            <person name="Kruys A."/>
            <person name="Hutchinson M.I."/>
            <person name="Powell A.J."/>
            <person name="Barry K."/>
            <person name="Miller A.N."/>
            <person name="Grigoriev I.V."/>
            <person name="Debuchy R."/>
            <person name="Gladieux P."/>
            <person name="Thoren M.H."/>
            <person name="Johannesson H."/>
        </authorList>
    </citation>
    <scope>NUCLEOTIDE SEQUENCE</scope>
    <source>
        <strain evidence="2">PSN243</strain>
    </source>
</reference>
<evidence type="ECO:0000313" key="3">
    <source>
        <dbReference type="Proteomes" id="UP001321760"/>
    </source>
</evidence>
<protein>
    <recommendedName>
        <fullName evidence="1">BTB domain-containing protein</fullName>
    </recommendedName>
</protein>
<dbReference type="InterPro" id="IPR011333">
    <property type="entry name" value="SKP1/BTB/POZ_sf"/>
</dbReference>
<comment type="caution">
    <text evidence="2">The sequence shown here is derived from an EMBL/GenBank/DDBJ whole genome shotgun (WGS) entry which is preliminary data.</text>
</comment>
<dbReference type="PROSITE" id="PS50097">
    <property type="entry name" value="BTB"/>
    <property type="match status" value="1"/>
</dbReference>
<evidence type="ECO:0000259" key="1">
    <source>
        <dbReference type="PROSITE" id="PS50097"/>
    </source>
</evidence>
<evidence type="ECO:0000313" key="2">
    <source>
        <dbReference type="EMBL" id="KAK4445485.1"/>
    </source>
</evidence>
<accession>A0AAV9GC28</accession>
<dbReference type="Proteomes" id="UP001321760">
    <property type="component" value="Unassembled WGS sequence"/>
</dbReference>
<dbReference type="SUPFAM" id="SSF54695">
    <property type="entry name" value="POZ domain"/>
    <property type="match status" value="1"/>
</dbReference>
<dbReference type="InterPro" id="IPR000210">
    <property type="entry name" value="BTB/POZ_dom"/>
</dbReference>
<dbReference type="Pfam" id="PF00651">
    <property type="entry name" value="BTB"/>
    <property type="match status" value="1"/>
</dbReference>
<gene>
    <name evidence="2" type="ORF">QBC34DRAFT_384284</name>
</gene>
<sequence length="320" mass="34947">MTLQLARDAALERKPLSYEDIATSKPFLFTIGPNRREFTLPSILVAAQSPVLDRLVNGEFNEAQCRESRLEDIEEETFIRFIEYAYTGSYGDADNQLKAVVGAYPTPSKPVSMRDPWSSSLAALADSPAEEAPLAVEDDHWGFAVARSSKKVKKGKKGESSNALSIVATPQIPANPAMFQPLGKTFDNEVCSLKVTGASPVIAHRPGNSAANPFVAHARVFVFADYWGITSLRNLSLQALAAELKAATPENVGVRDKIVELVEYCFEDVRPEELVKLAVRYAAFRLPHLWSSNKFQGIFADNKDLSMGLVGNIVQAAISG</sequence>
<keyword evidence="3" id="KW-1185">Reference proteome</keyword>
<dbReference type="Gene3D" id="3.30.710.10">
    <property type="entry name" value="Potassium Channel Kv1.1, Chain A"/>
    <property type="match status" value="1"/>
</dbReference>
<dbReference type="AlphaFoldDB" id="A0AAV9GC28"/>
<dbReference type="PANTHER" id="PTHR47843">
    <property type="entry name" value="BTB DOMAIN-CONTAINING PROTEIN-RELATED"/>
    <property type="match status" value="1"/>
</dbReference>
<proteinExistence type="predicted"/>
<feature type="domain" description="BTB" evidence="1">
    <location>
        <begin position="25"/>
        <end position="94"/>
    </location>
</feature>
<dbReference type="PANTHER" id="PTHR47843:SF2">
    <property type="entry name" value="BTB DOMAIN-CONTAINING PROTEIN"/>
    <property type="match status" value="1"/>
</dbReference>
<name>A0AAV9GC28_9PEZI</name>
<organism evidence="2 3">
    <name type="scientific">Podospora aff. communis PSN243</name>
    <dbReference type="NCBI Taxonomy" id="3040156"/>
    <lineage>
        <taxon>Eukaryota</taxon>
        <taxon>Fungi</taxon>
        <taxon>Dikarya</taxon>
        <taxon>Ascomycota</taxon>
        <taxon>Pezizomycotina</taxon>
        <taxon>Sordariomycetes</taxon>
        <taxon>Sordariomycetidae</taxon>
        <taxon>Sordariales</taxon>
        <taxon>Podosporaceae</taxon>
        <taxon>Podospora</taxon>
    </lineage>
</organism>